<dbReference type="Proteomes" id="UP000584642">
    <property type="component" value="Unassembled WGS sequence"/>
</dbReference>
<name>A0ABX2TGA0_9PROT</name>
<gene>
    <name evidence="1" type="ORF">HND93_26960</name>
</gene>
<reference evidence="1 2" key="1">
    <citation type="submission" date="2020-05" db="EMBL/GenBank/DDBJ databases">
        <title>Azospirillum oleiclasticum sp. nov, a nitrogen-fixing and heavy crude oil-emulsifying bacterium isolated from the crude oil of Yumen Oilfield.</title>
        <authorList>
            <person name="Wu D."/>
            <person name="Cai M."/>
            <person name="Zhang X."/>
        </authorList>
    </citation>
    <scope>NUCLEOTIDE SEQUENCE [LARGE SCALE GENOMIC DNA]</scope>
    <source>
        <strain evidence="1 2">ROY-1-1-2</strain>
    </source>
</reference>
<sequence length="110" mass="11954">MSGGGGMGCEIRLPETISVYYRMVGPVHVFTSPELRGLHIGNEDLAEAFRLIPVAVSGLLEIKTGVHAVYEPDVSFAEFEEHLNDLDADALAAPALQMKMGERNHFVRGS</sequence>
<evidence type="ECO:0000313" key="2">
    <source>
        <dbReference type="Proteomes" id="UP000584642"/>
    </source>
</evidence>
<proteinExistence type="predicted"/>
<evidence type="ECO:0000313" key="1">
    <source>
        <dbReference type="EMBL" id="NYZ23357.1"/>
    </source>
</evidence>
<accession>A0ABX2TGA0</accession>
<dbReference type="RefSeq" id="WP_180285137.1">
    <property type="nucleotide sequence ID" value="NZ_JABFDB010000027.1"/>
</dbReference>
<keyword evidence="2" id="KW-1185">Reference proteome</keyword>
<protein>
    <submittedName>
        <fullName evidence="1">Uncharacterized protein</fullName>
    </submittedName>
</protein>
<organism evidence="1 2">
    <name type="scientific">Azospirillum oleiclasticum</name>
    <dbReference type="NCBI Taxonomy" id="2735135"/>
    <lineage>
        <taxon>Bacteria</taxon>
        <taxon>Pseudomonadati</taxon>
        <taxon>Pseudomonadota</taxon>
        <taxon>Alphaproteobacteria</taxon>
        <taxon>Rhodospirillales</taxon>
        <taxon>Azospirillaceae</taxon>
        <taxon>Azospirillum</taxon>
    </lineage>
</organism>
<dbReference type="EMBL" id="JABFDB010000027">
    <property type="protein sequence ID" value="NYZ23357.1"/>
    <property type="molecule type" value="Genomic_DNA"/>
</dbReference>
<comment type="caution">
    <text evidence="1">The sequence shown here is derived from an EMBL/GenBank/DDBJ whole genome shotgun (WGS) entry which is preliminary data.</text>
</comment>